<comment type="similarity">
    <text evidence="1">Belongs to the class IV-like SAM-binding methyltransferase superfamily. RNA methyltransferase TrmH family.</text>
</comment>
<dbReference type="EMBL" id="CP134050">
    <property type="protein sequence ID" value="WNC16534.1"/>
    <property type="molecule type" value="Genomic_DNA"/>
</dbReference>
<dbReference type="Proteomes" id="UP001256827">
    <property type="component" value="Chromosome"/>
</dbReference>
<dbReference type="GO" id="GO:0008168">
    <property type="term" value="F:methyltransferase activity"/>
    <property type="evidence" value="ECO:0007669"/>
    <property type="project" value="UniProtKB-KW"/>
</dbReference>
<dbReference type="SMART" id="SM00967">
    <property type="entry name" value="SpoU_sub_bind"/>
    <property type="match status" value="1"/>
</dbReference>
<evidence type="ECO:0000256" key="2">
    <source>
        <dbReference type="ARBA" id="ARBA00022603"/>
    </source>
</evidence>
<evidence type="ECO:0000313" key="6">
    <source>
        <dbReference type="Proteomes" id="UP001256827"/>
    </source>
</evidence>
<keyword evidence="6" id="KW-1185">Reference proteome</keyword>
<dbReference type="InterPro" id="IPR053888">
    <property type="entry name" value="MRM3-like_sub_bind"/>
</dbReference>
<dbReference type="SUPFAM" id="SSF55315">
    <property type="entry name" value="L30e-like"/>
    <property type="match status" value="1"/>
</dbReference>
<dbReference type="SUPFAM" id="SSF75217">
    <property type="entry name" value="alpha/beta knot"/>
    <property type="match status" value="1"/>
</dbReference>
<proteinExistence type="inferred from homology"/>
<sequence>MAQEGITSVQNPLVKRLHQLLERKGREAQGRFLIEGAHLVEEALKSGAEVTTILYDAERDMDAALRRELGNHAREVQVVAASDAVLAKLSETKSPQGIVAEVKRAERSWAEWMQEREATGDGKLLLLLDEIQDPGNLGTILRTAEAAGVDAVVLGKGCVDLYNGKVVRATMGALFRLPVFSRPLPEVADEWKERGGRLLVSTLHEKSISYDAADYAQQTAIVIGNEGRGVSRAMVDRADQLVHIPIYGRAESLNAAVAAGIFVYEAKKKLKDRLS</sequence>
<dbReference type="Pfam" id="PF22435">
    <property type="entry name" value="MRM3-like_sub_bind"/>
    <property type="match status" value="1"/>
</dbReference>
<reference evidence="5 6" key="1">
    <citation type="submission" date="2023-09" db="EMBL/GenBank/DDBJ databases">
        <title>Complete Genome and Methylome dissection of Bacillus brevis NEB573 original source of BbsI restriction endonuclease.</title>
        <authorList>
            <person name="Fomenkov A."/>
            <person name="Roberts R.D."/>
        </authorList>
    </citation>
    <scope>NUCLEOTIDE SEQUENCE [LARGE SCALE GENOMIC DNA]</scope>
    <source>
        <strain evidence="5 6">NEB573</strain>
    </source>
</reference>
<keyword evidence="3" id="KW-0808">Transferase</keyword>
<dbReference type="PANTHER" id="PTHR43191:SF2">
    <property type="entry name" value="RRNA METHYLTRANSFERASE 3, MITOCHONDRIAL"/>
    <property type="match status" value="1"/>
</dbReference>
<dbReference type="InterPro" id="IPR001537">
    <property type="entry name" value="SpoU_MeTrfase"/>
</dbReference>
<protein>
    <submittedName>
        <fullName evidence="5">RNA methyltransferase</fullName>
    </submittedName>
</protein>
<dbReference type="GO" id="GO:0032259">
    <property type="term" value="P:methylation"/>
    <property type="evidence" value="ECO:0007669"/>
    <property type="project" value="UniProtKB-KW"/>
</dbReference>
<feature type="domain" description="RNA 2-O ribose methyltransferase substrate binding" evidence="4">
    <location>
        <begin position="33"/>
        <end position="108"/>
    </location>
</feature>
<dbReference type="InterPro" id="IPR029026">
    <property type="entry name" value="tRNA_m1G_MTases_N"/>
</dbReference>
<evidence type="ECO:0000313" key="5">
    <source>
        <dbReference type="EMBL" id="WNC16534.1"/>
    </source>
</evidence>
<evidence type="ECO:0000256" key="1">
    <source>
        <dbReference type="ARBA" id="ARBA00007228"/>
    </source>
</evidence>
<evidence type="ECO:0000256" key="3">
    <source>
        <dbReference type="ARBA" id="ARBA00022679"/>
    </source>
</evidence>
<dbReference type="InterPro" id="IPR029064">
    <property type="entry name" value="Ribosomal_eL30-like_sf"/>
</dbReference>
<dbReference type="Gene3D" id="3.30.1330.30">
    <property type="match status" value="1"/>
</dbReference>
<dbReference type="InterPro" id="IPR029028">
    <property type="entry name" value="Alpha/beta_knot_MTases"/>
</dbReference>
<dbReference type="InterPro" id="IPR051259">
    <property type="entry name" value="rRNA_Methyltransferase"/>
</dbReference>
<evidence type="ECO:0000259" key="4">
    <source>
        <dbReference type="SMART" id="SM00967"/>
    </source>
</evidence>
<name>A0ABY9T9H5_BREBE</name>
<dbReference type="RefSeq" id="WP_310771279.1">
    <property type="nucleotide sequence ID" value="NZ_CP134050.1"/>
</dbReference>
<dbReference type="Pfam" id="PF00588">
    <property type="entry name" value="SpoU_methylase"/>
    <property type="match status" value="1"/>
</dbReference>
<dbReference type="Gene3D" id="3.40.1280.10">
    <property type="match status" value="1"/>
</dbReference>
<organism evidence="5 6">
    <name type="scientific">Brevibacillus brevis</name>
    <name type="common">Bacillus brevis</name>
    <dbReference type="NCBI Taxonomy" id="1393"/>
    <lineage>
        <taxon>Bacteria</taxon>
        <taxon>Bacillati</taxon>
        <taxon>Bacillota</taxon>
        <taxon>Bacilli</taxon>
        <taxon>Bacillales</taxon>
        <taxon>Paenibacillaceae</taxon>
        <taxon>Brevibacillus</taxon>
    </lineage>
</organism>
<gene>
    <name evidence="5" type="ORF">RGB73_09500</name>
</gene>
<dbReference type="PANTHER" id="PTHR43191">
    <property type="entry name" value="RRNA METHYLTRANSFERASE 3"/>
    <property type="match status" value="1"/>
</dbReference>
<dbReference type="InterPro" id="IPR013123">
    <property type="entry name" value="SpoU_subst-bd"/>
</dbReference>
<accession>A0ABY9T9H5</accession>
<keyword evidence="2 5" id="KW-0489">Methyltransferase</keyword>
<dbReference type="CDD" id="cd18095">
    <property type="entry name" value="SpoU-like_rRNA-MTase"/>
    <property type="match status" value="1"/>
</dbReference>